<gene>
    <name evidence="6" type="primary">eda</name>
    <name evidence="6" type="ORF">DWV29_25795</name>
</gene>
<dbReference type="RefSeq" id="WP_117778173.1">
    <property type="nucleotide sequence ID" value="NZ_QSBM01000028.1"/>
</dbReference>
<evidence type="ECO:0000256" key="3">
    <source>
        <dbReference type="ARBA" id="ARBA00011233"/>
    </source>
</evidence>
<dbReference type="CDD" id="cd00452">
    <property type="entry name" value="KDPG_aldolase"/>
    <property type="match status" value="1"/>
</dbReference>
<dbReference type="Proteomes" id="UP000283880">
    <property type="component" value="Unassembled WGS sequence"/>
</dbReference>
<evidence type="ECO:0000256" key="5">
    <source>
        <dbReference type="ARBA" id="ARBA00023277"/>
    </source>
</evidence>
<dbReference type="NCBIfam" id="TIGR01182">
    <property type="entry name" value="eda"/>
    <property type="match status" value="1"/>
</dbReference>
<sequence length="231" mass="24675">MDREQVLERMRREKIIAIVRGVETASIGGVALALAAGGITCMEITVDHRTQDGPEETYRSIAWLRERMGEAVCLGAGTVLDEEETRRAVAAGADYIISPNLDEGVIHLTRELGKVSIPGTFTPSEAVQAYRWGADIVKLFPAGLLGPDYIKALKGPLPHIPFCAVGGITPENAGDFIRAGCVSLGIGGNLVNLTAVREKRFGDLTAAARRFAAGAAGLEIDLIHQDNQDKN</sequence>
<dbReference type="PROSITE" id="PS00160">
    <property type="entry name" value="ALDOLASE_KDPG_KHG_2"/>
    <property type="match status" value="1"/>
</dbReference>
<dbReference type="InterPro" id="IPR000887">
    <property type="entry name" value="Aldlse_KDPG_KHG"/>
</dbReference>
<comment type="pathway">
    <text evidence="1">Carbohydrate acid metabolism.</text>
</comment>
<dbReference type="OrthoDB" id="9802667at2"/>
<dbReference type="EMBL" id="QSBM01000028">
    <property type="protein sequence ID" value="RGX22124.1"/>
    <property type="molecule type" value="Genomic_DNA"/>
</dbReference>
<comment type="subunit">
    <text evidence="3">Homotrimer.</text>
</comment>
<reference evidence="6 7" key="1">
    <citation type="submission" date="2018-08" db="EMBL/GenBank/DDBJ databases">
        <title>A genome reference for cultivated species of the human gut microbiota.</title>
        <authorList>
            <person name="Zou Y."/>
            <person name="Xue W."/>
            <person name="Luo G."/>
        </authorList>
    </citation>
    <scope>NUCLEOTIDE SEQUENCE [LARGE SCALE GENOMIC DNA]</scope>
    <source>
        <strain evidence="6 7">AF04-15</strain>
    </source>
</reference>
<dbReference type="AlphaFoldDB" id="A0A413F7S1"/>
<proteinExistence type="inferred from homology"/>
<organism evidence="6 7">
    <name type="scientific">Enterocloster asparagiformis</name>
    <dbReference type="NCBI Taxonomy" id="333367"/>
    <lineage>
        <taxon>Bacteria</taxon>
        <taxon>Bacillati</taxon>
        <taxon>Bacillota</taxon>
        <taxon>Clostridia</taxon>
        <taxon>Lachnospirales</taxon>
        <taxon>Lachnospiraceae</taxon>
        <taxon>Enterocloster</taxon>
    </lineage>
</organism>
<comment type="similarity">
    <text evidence="2">Belongs to the KHG/KDPG aldolase family.</text>
</comment>
<keyword evidence="4 6" id="KW-0456">Lyase</keyword>
<dbReference type="GO" id="GO:0008675">
    <property type="term" value="F:2-dehydro-3-deoxy-phosphogluconate aldolase activity"/>
    <property type="evidence" value="ECO:0007669"/>
    <property type="project" value="UniProtKB-EC"/>
</dbReference>
<dbReference type="PANTHER" id="PTHR30246">
    <property type="entry name" value="2-KETO-3-DEOXY-6-PHOSPHOGLUCONATE ALDOLASE"/>
    <property type="match status" value="1"/>
</dbReference>
<dbReference type="Gene3D" id="3.20.20.70">
    <property type="entry name" value="Aldolase class I"/>
    <property type="match status" value="1"/>
</dbReference>
<dbReference type="GO" id="GO:0008700">
    <property type="term" value="F:(R,S)-4-hydroxy-2-oxoglutarate aldolase activity"/>
    <property type="evidence" value="ECO:0007669"/>
    <property type="project" value="UniProtKB-EC"/>
</dbReference>
<dbReference type="EC" id="4.1.2.14" evidence="6"/>
<evidence type="ECO:0000256" key="1">
    <source>
        <dbReference type="ARBA" id="ARBA00004761"/>
    </source>
</evidence>
<dbReference type="EC" id="4.1.3.16" evidence="6"/>
<dbReference type="PANTHER" id="PTHR30246:SF1">
    <property type="entry name" value="2-DEHYDRO-3-DEOXY-6-PHOSPHOGALACTONATE ALDOLASE-RELATED"/>
    <property type="match status" value="1"/>
</dbReference>
<evidence type="ECO:0000256" key="2">
    <source>
        <dbReference type="ARBA" id="ARBA00006906"/>
    </source>
</evidence>
<dbReference type="InterPro" id="IPR031338">
    <property type="entry name" value="KDPG/KHG_AS_2"/>
</dbReference>
<keyword evidence="5" id="KW-0119">Carbohydrate metabolism</keyword>
<dbReference type="Pfam" id="PF01081">
    <property type="entry name" value="Aldolase"/>
    <property type="match status" value="1"/>
</dbReference>
<protein>
    <submittedName>
        <fullName evidence="6">Bifunctional 4-hydroxy-2-oxoglutarate aldolase/2-dehydro-3-deoxy-phosphogluconate aldolase</fullName>
        <ecNumber evidence="6">4.1.2.14</ecNumber>
        <ecNumber evidence="6">4.1.3.16</ecNumber>
    </submittedName>
</protein>
<evidence type="ECO:0000313" key="6">
    <source>
        <dbReference type="EMBL" id="RGX22124.1"/>
    </source>
</evidence>
<comment type="caution">
    <text evidence="6">The sequence shown here is derived from an EMBL/GenBank/DDBJ whole genome shotgun (WGS) entry which is preliminary data.</text>
</comment>
<evidence type="ECO:0000313" key="7">
    <source>
        <dbReference type="Proteomes" id="UP000283880"/>
    </source>
</evidence>
<evidence type="ECO:0000256" key="4">
    <source>
        <dbReference type="ARBA" id="ARBA00023239"/>
    </source>
</evidence>
<dbReference type="SUPFAM" id="SSF51569">
    <property type="entry name" value="Aldolase"/>
    <property type="match status" value="1"/>
</dbReference>
<name>A0A413F7S1_9FIRM</name>
<dbReference type="InterPro" id="IPR013785">
    <property type="entry name" value="Aldolase_TIM"/>
</dbReference>
<accession>A0A413F7S1</accession>